<dbReference type="Proteomes" id="UP000010798">
    <property type="component" value="Chromosome"/>
</dbReference>
<reference evidence="2 3" key="1">
    <citation type="submission" date="2012-02" db="EMBL/GenBank/DDBJ databases">
        <title>Complete sequence of chromosome of Singulisphaera acidiphila DSM 18658.</title>
        <authorList>
            <consortium name="US DOE Joint Genome Institute (JGI-PGF)"/>
            <person name="Lucas S."/>
            <person name="Copeland A."/>
            <person name="Lapidus A."/>
            <person name="Glavina del Rio T."/>
            <person name="Dalin E."/>
            <person name="Tice H."/>
            <person name="Bruce D."/>
            <person name="Goodwin L."/>
            <person name="Pitluck S."/>
            <person name="Peters L."/>
            <person name="Ovchinnikova G."/>
            <person name="Chertkov O."/>
            <person name="Kyrpides N."/>
            <person name="Mavromatis K."/>
            <person name="Ivanova N."/>
            <person name="Brettin T."/>
            <person name="Detter J.C."/>
            <person name="Han C."/>
            <person name="Larimer F."/>
            <person name="Land M."/>
            <person name="Hauser L."/>
            <person name="Markowitz V."/>
            <person name="Cheng J.-F."/>
            <person name="Hugenholtz P."/>
            <person name="Woyke T."/>
            <person name="Wu D."/>
            <person name="Tindall B."/>
            <person name="Pomrenke H."/>
            <person name="Brambilla E."/>
            <person name="Klenk H.-P."/>
            <person name="Eisen J.A."/>
        </authorList>
    </citation>
    <scope>NUCLEOTIDE SEQUENCE [LARGE SCALE GENOMIC DNA]</scope>
    <source>
        <strain evidence="3">ATCC BAA-1392 / DSM 18658 / VKM B-2454 / MOB10</strain>
    </source>
</reference>
<feature type="region of interest" description="Disordered" evidence="1">
    <location>
        <begin position="88"/>
        <end position="119"/>
    </location>
</feature>
<dbReference type="HOGENOM" id="CLU_1502496_0_0_0"/>
<dbReference type="AlphaFoldDB" id="L0DKE7"/>
<dbReference type="EMBL" id="CP003364">
    <property type="protein sequence ID" value="AGA29131.1"/>
    <property type="molecule type" value="Genomic_DNA"/>
</dbReference>
<gene>
    <name evidence="2" type="ordered locus">Sinac_4975</name>
</gene>
<organism evidence="2 3">
    <name type="scientific">Singulisphaera acidiphila (strain ATCC BAA-1392 / DSM 18658 / VKM B-2454 / MOB10)</name>
    <dbReference type="NCBI Taxonomy" id="886293"/>
    <lineage>
        <taxon>Bacteria</taxon>
        <taxon>Pseudomonadati</taxon>
        <taxon>Planctomycetota</taxon>
        <taxon>Planctomycetia</taxon>
        <taxon>Isosphaerales</taxon>
        <taxon>Isosphaeraceae</taxon>
        <taxon>Singulisphaera</taxon>
    </lineage>
</organism>
<evidence type="ECO:0000313" key="3">
    <source>
        <dbReference type="Proteomes" id="UP000010798"/>
    </source>
</evidence>
<name>L0DKE7_SINAD</name>
<evidence type="ECO:0000256" key="1">
    <source>
        <dbReference type="SAM" id="MobiDB-lite"/>
    </source>
</evidence>
<protein>
    <submittedName>
        <fullName evidence="2">Uncharacterized protein</fullName>
    </submittedName>
</protein>
<keyword evidence="3" id="KW-1185">Reference proteome</keyword>
<evidence type="ECO:0000313" key="2">
    <source>
        <dbReference type="EMBL" id="AGA29131.1"/>
    </source>
</evidence>
<accession>L0DKE7</accession>
<sequence length="179" mass="19891">MRSPGPRLQSSWHRRTGLLIRTTTVSVRSFSAERWAMSAGIQCFSIEELYCGGESAPRARDMGRTGPPNSTAPRTNRGCAIAIALRRHRRHGTARETGRGVQDPAVDVPNQVTPSVPKRGSVIPLTQLFPMNLRNQEHAPLERKCFTVGVRPMKNQLGTISKLEIERSKDVDPSMLDFC</sequence>
<dbReference type="KEGG" id="saci:Sinac_4975"/>
<proteinExistence type="predicted"/>
<dbReference type="STRING" id="886293.Sinac_4975"/>